<dbReference type="Gene3D" id="3.10.10.10">
    <property type="entry name" value="HIV Type 1 Reverse Transcriptase, subunit A, domain 1"/>
    <property type="match status" value="1"/>
</dbReference>
<keyword evidence="2" id="KW-0548">Nucleotidyltransferase</keyword>
<dbReference type="Gene3D" id="3.30.70.270">
    <property type="match status" value="1"/>
</dbReference>
<gene>
    <name evidence="2" type="ORF">Tci_059450</name>
</gene>
<feature type="compositionally biased region" description="Basic and acidic residues" evidence="1">
    <location>
        <begin position="208"/>
        <end position="219"/>
    </location>
</feature>
<dbReference type="PANTHER" id="PTHR24559">
    <property type="entry name" value="TRANSPOSON TY3-I GAG-POL POLYPROTEIN"/>
    <property type="match status" value="1"/>
</dbReference>
<dbReference type="PANTHER" id="PTHR24559:SF447">
    <property type="entry name" value="RNA-DIRECTED DNA POLYMERASE HOMOLOG"/>
    <property type="match status" value="1"/>
</dbReference>
<protein>
    <submittedName>
        <fullName evidence="2">Reverse transcriptase</fullName>
    </submittedName>
</protein>
<feature type="compositionally biased region" description="Low complexity" evidence="1">
    <location>
        <begin position="220"/>
        <end position="253"/>
    </location>
</feature>
<keyword evidence="2" id="KW-0808">Transferase</keyword>
<dbReference type="InterPro" id="IPR043502">
    <property type="entry name" value="DNA/RNA_pol_sf"/>
</dbReference>
<dbReference type="AlphaFoldDB" id="A0A6L2NR14"/>
<proteinExistence type="predicted"/>
<keyword evidence="2" id="KW-0695">RNA-directed DNA polymerase</keyword>
<feature type="region of interest" description="Disordered" evidence="1">
    <location>
        <begin position="207"/>
        <end position="279"/>
    </location>
</feature>
<dbReference type="SUPFAM" id="SSF56672">
    <property type="entry name" value="DNA/RNA polymerases"/>
    <property type="match status" value="1"/>
</dbReference>
<accession>A0A6L2NR14</accession>
<dbReference type="GO" id="GO:0003964">
    <property type="term" value="F:RNA-directed DNA polymerase activity"/>
    <property type="evidence" value="ECO:0007669"/>
    <property type="project" value="UniProtKB-KW"/>
</dbReference>
<dbReference type="InterPro" id="IPR053134">
    <property type="entry name" value="RNA-dir_DNA_polymerase"/>
</dbReference>
<comment type="caution">
    <text evidence="2">The sequence shown here is derived from an EMBL/GenBank/DDBJ whole genome shotgun (WGS) entry which is preliminary data.</text>
</comment>
<evidence type="ECO:0000256" key="1">
    <source>
        <dbReference type="SAM" id="MobiDB-lite"/>
    </source>
</evidence>
<reference evidence="2" key="1">
    <citation type="journal article" date="2019" name="Sci. Rep.">
        <title>Draft genome of Tanacetum cinerariifolium, the natural source of mosquito coil.</title>
        <authorList>
            <person name="Yamashiro T."/>
            <person name="Shiraishi A."/>
            <person name="Satake H."/>
            <person name="Nakayama K."/>
        </authorList>
    </citation>
    <scope>NUCLEOTIDE SEQUENCE</scope>
</reference>
<dbReference type="CDD" id="cd01647">
    <property type="entry name" value="RT_LTR"/>
    <property type="match status" value="1"/>
</dbReference>
<dbReference type="InterPro" id="IPR043128">
    <property type="entry name" value="Rev_trsase/Diguanyl_cyclase"/>
</dbReference>
<organism evidence="2">
    <name type="scientific">Tanacetum cinerariifolium</name>
    <name type="common">Dalmatian daisy</name>
    <name type="synonym">Chrysanthemum cinerariifolium</name>
    <dbReference type="NCBI Taxonomy" id="118510"/>
    <lineage>
        <taxon>Eukaryota</taxon>
        <taxon>Viridiplantae</taxon>
        <taxon>Streptophyta</taxon>
        <taxon>Embryophyta</taxon>
        <taxon>Tracheophyta</taxon>
        <taxon>Spermatophyta</taxon>
        <taxon>Magnoliopsida</taxon>
        <taxon>eudicotyledons</taxon>
        <taxon>Gunneridae</taxon>
        <taxon>Pentapetalae</taxon>
        <taxon>asterids</taxon>
        <taxon>campanulids</taxon>
        <taxon>Asterales</taxon>
        <taxon>Asteraceae</taxon>
        <taxon>Asteroideae</taxon>
        <taxon>Anthemideae</taxon>
        <taxon>Anthemidinae</taxon>
        <taxon>Tanacetum</taxon>
    </lineage>
</organism>
<sequence length="405" mass="45625">MELANDDEINKRNVACFPIKGSFHVQSHGTSIVGSLGRVQDAFSSTNTPDYTPASPDYFPTLLGNTSHDPSNDLTKDLLVSLAFPPFHDDQYMKVMQAYDVNNNELPIPPQAPIAPPTILPPSPMLSPSLNSMPPKRTSTSAAPTIIQAAIRKLVADSVTVALEIQAATMANTKNTNRNTRPRETPVARKGNYKVFIRCQPFYFNGTNDHKRKFDDRRNNTNNNNYPSNRINNYQNNHNNNSNRNNDYRQQQNRRQETSKAYAATPTENNRNKGPATGSNLQVVSVTCHACGEKGMCIDYRELNTLTIKNRSPLPRIDDLFDQLQGLSVYLKIDLRSGYHQLRVKDEDIPKTVFRTRDLHTTNVDQLHAYLGQHEFHANETSRLYAKGLLLLLEELLLLVHIDAV</sequence>
<name>A0A6L2NR14_TANCI</name>
<dbReference type="EMBL" id="BKCJ010009546">
    <property type="protein sequence ID" value="GEU87472.1"/>
    <property type="molecule type" value="Genomic_DNA"/>
</dbReference>
<evidence type="ECO:0000313" key="2">
    <source>
        <dbReference type="EMBL" id="GEU87472.1"/>
    </source>
</evidence>